<feature type="domain" description="Alpha-D-phosphohexomutase alpha/beta/alpha" evidence="9">
    <location>
        <begin position="172"/>
        <end position="270"/>
    </location>
</feature>
<dbReference type="InterPro" id="IPR005845">
    <property type="entry name" value="A-D-PHexomutase_a/b/a-II"/>
</dbReference>
<feature type="domain" description="Alpha-D-phosphohexomutase C-terminal" evidence="7">
    <location>
        <begin position="390"/>
        <end position="463"/>
    </location>
</feature>
<dbReference type="CDD" id="cd03089">
    <property type="entry name" value="PMM_PGM"/>
    <property type="match status" value="1"/>
</dbReference>
<dbReference type="GO" id="GO:0008966">
    <property type="term" value="F:phosphoglucosamine mutase activity"/>
    <property type="evidence" value="ECO:0007669"/>
    <property type="project" value="UniProtKB-EC"/>
</dbReference>
<dbReference type="EC" id="5.4.2.10" evidence="11"/>
<dbReference type="SUPFAM" id="SSF53738">
    <property type="entry name" value="Phosphoglucomutase, first 3 domains"/>
    <property type="match status" value="3"/>
</dbReference>
<dbReference type="Gene3D" id="3.40.120.10">
    <property type="entry name" value="Alpha-D-Glucose-1,6-Bisphosphate, subunit A, domain 3"/>
    <property type="match status" value="3"/>
</dbReference>
<keyword evidence="3" id="KW-0597">Phosphoprotein</keyword>
<feature type="domain" description="Alpha-D-phosphohexomutase alpha/beta/alpha" evidence="10">
    <location>
        <begin position="276"/>
        <end position="383"/>
    </location>
</feature>
<dbReference type="GO" id="GO:0005975">
    <property type="term" value="P:carbohydrate metabolic process"/>
    <property type="evidence" value="ECO:0007669"/>
    <property type="project" value="InterPro"/>
</dbReference>
<dbReference type="PROSITE" id="PS00710">
    <property type="entry name" value="PGM_PMM"/>
    <property type="match status" value="1"/>
</dbReference>
<dbReference type="InterPro" id="IPR005844">
    <property type="entry name" value="A-D-PHexomutase_a/b/a-I"/>
</dbReference>
<evidence type="ECO:0000256" key="5">
    <source>
        <dbReference type="ARBA" id="ARBA00022842"/>
    </source>
</evidence>
<dbReference type="InterPro" id="IPR036900">
    <property type="entry name" value="A-D-PHexomutase_C_sf"/>
</dbReference>
<sequence>MDKKWVFDDYSYLCKGLILADMSISHSIFKAYDIRGIVAEELTLDTVKLIGLAIGSESIACGERGVVVGRDGRLSGLALMDALKDGLKSSGCHVVDIGMVPTPLVYYSTYTKAASSGVMITGSHNPPEYNGFKIMIAGETLSGERIQELYKRIQAQNFSTGHGTSTKVDVEDDYIERITTDVKLDKPLHIVVDAGNGVAGNIAPKLFERLGVKVNKLFCLIDGNFPNHHPDPSKMANLKDLIQAVKDTGADMGFAFDGDGDRLGLIDNKGNVIWADRQMILYARDVLSRNAGAKIVFDVKCSSLLPKDIIQHGGEAIMSRTGHSFIKAKLKATGAALGGEMSGHIFFKERWYGFDDALYTGARLLEILSKTNKTCAQVFADLPDSINTPEINITFDKQGQQFEAMDKLYLDVDFKGAEITTIDGVRVDYPNGWGLVRPSNTTPCLVLRFEADDEQTLLKIQTKFKIWLENNHIPTQALL</sequence>
<evidence type="ECO:0000256" key="2">
    <source>
        <dbReference type="ARBA" id="ARBA00010231"/>
    </source>
</evidence>
<dbReference type="Pfam" id="PF02879">
    <property type="entry name" value="PGM_PMM_II"/>
    <property type="match status" value="1"/>
</dbReference>
<keyword evidence="4" id="KW-0479">Metal-binding</keyword>
<dbReference type="EMBL" id="FPHZ01000074">
    <property type="protein sequence ID" value="SFV87740.1"/>
    <property type="molecule type" value="Genomic_DNA"/>
</dbReference>
<dbReference type="Pfam" id="PF02878">
    <property type="entry name" value="PGM_PMM_I"/>
    <property type="match status" value="1"/>
</dbReference>
<proteinExistence type="inferred from homology"/>
<evidence type="ECO:0000313" key="11">
    <source>
        <dbReference type="EMBL" id="SFV87740.1"/>
    </source>
</evidence>
<dbReference type="SUPFAM" id="SSF55957">
    <property type="entry name" value="Phosphoglucomutase, C-terminal domain"/>
    <property type="match status" value="1"/>
</dbReference>
<evidence type="ECO:0000256" key="6">
    <source>
        <dbReference type="ARBA" id="ARBA00023235"/>
    </source>
</evidence>
<organism evidence="11">
    <name type="scientific">hydrothermal vent metagenome</name>
    <dbReference type="NCBI Taxonomy" id="652676"/>
    <lineage>
        <taxon>unclassified sequences</taxon>
        <taxon>metagenomes</taxon>
        <taxon>ecological metagenomes</taxon>
    </lineage>
</organism>
<keyword evidence="5" id="KW-0460">Magnesium</keyword>
<comment type="similarity">
    <text evidence="2">Belongs to the phosphohexose mutase family.</text>
</comment>
<evidence type="ECO:0000256" key="4">
    <source>
        <dbReference type="ARBA" id="ARBA00022723"/>
    </source>
</evidence>
<dbReference type="AlphaFoldDB" id="A0A1W1E193"/>
<evidence type="ECO:0000256" key="1">
    <source>
        <dbReference type="ARBA" id="ARBA00001946"/>
    </source>
</evidence>
<dbReference type="InterPro" id="IPR016066">
    <property type="entry name" value="A-D-PHexomutase_CS"/>
</dbReference>
<dbReference type="PANTHER" id="PTHR43771:SF2">
    <property type="entry name" value="PHOSPHOMANNOMUTASE_PHOSPHOGLUCOMUTASE"/>
    <property type="match status" value="1"/>
</dbReference>
<dbReference type="Pfam" id="PF02880">
    <property type="entry name" value="PGM_PMM_III"/>
    <property type="match status" value="1"/>
</dbReference>
<evidence type="ECO:0000259" key="8">
    <source>
        <dbReference type="Pfam" id="PF02878"/>
    </source>
</evidence>
<dbReference type="Pfam" id="PF00408">
    <property type="entry name" value="PGM_PMM_IV"/>
    <property type="match status" value="1"/>
</dbReference>
<evidence type="ECO:0000259" key="7">
    <source>
        <dbReference type="Pfam" id="PF00408"/>
    </source>
</evidence>
<accession>A0A1W1E193</accession>
<evidence type="ECO:0000259" key="9">
    <source>
        <dbReference type="Pfam" id="PF02879"/>
    </source>
</evidence>
<dbReference type="InterPro" id="IPR016055">
    <property type="entry name" value="A-D-PHexomutase_a/b/a-I/II/III"/>
</dbReference>
<name>A0A1W1E193_9ZZZZ</name>
<dbReference type="InterPro" id="IPR005843">
    <property type="entry name" value="A-D-PHexomutase_C"/>
</dbReference>
<dbReference type="InterPro" id="IPR005846">
    <property type="entry name" value="A-D-PHexomutase_a/b/a-III"/>
</dbReference>
<reference evidence="11" key="1">
    <citation type="submission" date="2016-10" db="EMBL/GenBank/DDBJ databases">
        <authorList>
            <person name="de Groot N.N."/>
        </authorList>
    </citation>
    <scope>NUCLEOTIDE SEQUENCE</scope>
</reference>
<dbReference type="Gene3D" id="3.30.310.50">
    <property type="entry name" value="Alpha-D-phosphohexomutase, C-terminal domain"/>
    <property type="match status" value="1"/>
</dbReference>
<dbReference type="InterPro" id="IPR005841">
    <property type="entry name" value="Alpha-D-phosphohexomutase_SF"/>
</dbReference>
<dbReference type="PANTHER" id="PTHR43771">
    <property type="entry name" value="PHOSPHOMANNOMUTASE"/>
    <property type="match status" value="1"/>
</dbReference>
<protein>
    <submittedName>
        <fullName evidence="11">Phosphoglucosamine mutase</fullName>
        <ecNumber evidence="11">5.4.2.10</ecNumber>
    </submittedName>
</protein>
<dbReference type="GO" id="GO:0000287">
    <property type="term" value="F:magnesium ion binding"/>
    <property type="evidence" value="ECO:0007669"/>
    <property type="project" value="InterPro"/>
</dbReference>
<keyword evidence="6 11" id="KW-0413">Isomerase</keyword>
<gene>
    <name evidence="11" type="ORF">MNB_SUP05-SYMBIONT-5-48</name>
</gene>
<evidence type="ECO:0000259" key="10">
    <source>
        <dbReference type="Pfam" id="PF02880"/>
    </source>
</evidence>
<comment type="cofactor">
    <cofactor evidence="1">
        <name>Mg(2+)</name>
        <dbReference type="ChEBI" id="CHEBI:18420"/>
    </cofactor>
</comment>
<dbReference type="PRINTS" id="PR00509">
    <property type="entry name" value="PGMPMM"/>
</dbReference>
<evidence type="ECO:0000256" key="3">
    <source>
        <dbReference type="ARBA" id="ARBA00022553"/>
    </source>
</evidence>
<feature type="domain" description="Alpha-D-phosphohexomutase alpha/beta/alpha" evidence="8">
    <location>
        <begin position="28"/>
        <end position="158"/>
    </location>
</feature>